<comment type="caution">
    <text evidence="1">The sequence shown here is derived from an EMBL/GenBank/DDBJ whole genome shotgun (WGS) entry which is preliminary data.</text>
</comment>
<organism evidence="1 2">
    <name type="scientific">Cryphonectria parasitica (strain ATCC 38755 / EP155)</name>
    <dbReference type="NCBI Taxonomy" id="660469"/>
    <lineage>
        <taxon>Eukaryota</taxon>
        <taxon>Fungi</taxon>
        <taxon>Dikarya</taxon>
        <taxon>Ascomycota</taxon>
        <taxon>Pezizomycotina</taxon>
        <taxon>Sordariomycetes</taxon>
        <taxon>Sordariomycetidae</taxon>
        <taxon>Diaporthales</taxon>
        <taxon>Cryphonectriaceae</taxon>
        <taxon>Cryphonectria-Endothia species complex</taxon>
        <taxon>Cryphonectria</taxon>
    </lineage>
</organism>
<feature type="non-terminal residue" evidence="1">
    <location>
        <position position="1"/>
    </location>
</feature>
<sequence>RKAYKMNKPAMYNSNQKTLYGFLTHCRAYFLHYATQFTMESKKIILAGTCLKKDALI</sequence>
<dbReference type="RefSeq" id="XP_040771106.1">
    <property type="nucleotide sequence ID" value="XM_040918003.1"/>
</dbReference>
<gene>
    <name evidence="1" type="ORF">M406DRAFT_269389</name>
</gene>
<name>A0A9P5CJG1_CRYP1</name>
<evidence type="ECO:0000313" key="2">
    <source>
        <dbReference type="Proteomes" id="UP000803844"/>
    </source>
</evidence>
<protein>
    <submittedName>
        <fullName evidence="1">Uncharacterized protein</fullName>
    </submittedName>
</protein>
<dbReference type="EMBL" id="MU032353">
    <property type="protein sequence ID" value="KAF3760127.1"/>
    <property type="molecule type" value="Genomic_DNA"/>
</dbReference>
<proteinExistence type="predicted"/>
<keyword evidence="2" id="KW-1185">Reference proteome</keyword>
<evidence type="ECO:0000313" key="1">
    <source>
        <dbReference type="EMBL" id="KAF3760127.1"/>
    </source>
</evidence>
<dbReference type="AlphaFoldDB" id="A0A9P5CJG1"/>
<accession>A0A9P5CJG1</accession>
<dbReference type="GeneID" id="63835132"/>
<dbReference type="Proteomes" id="UP000803844">
    <property type="component" value="Unassembled WGS sequence"/>
</dbReference>
<reference evidence="1" key="1">
    <citation type="journal article" date="2020" name="Phytopathology">
        <title>Genome sequence of the chestnut blight fungus Cryphonectria parasitica EP155: A fundamental resource for an archetypical invasive plant pathogen.</title>
        <authorList>
            <person name="Crouch J.A."/>
            <person name="Dawe A."/>
            <person name="Aerts A."/>
            <person name="Barry K."/>
            <person name="Churchill A.C.L."/>
            <person name="Grimwood J."/>
            <person name="Hillman B."/>
            <person name="Milgroom M.G."/>
            <person name="Pangilinan J."/>
            <person name="Smith M."/>
            <person name="Salamov A."/>
            <person name="Schmutz J."/>
            <person name="Yadav J."/>
            <person name="Grigoriev I.V."/>
            <person name="Nuss D."/>
        </authorList>
    </citation>
    <scope>NUCLEOTIDE SEQUENCE</scope>
    <source>
        <strain evidence="1">EP155</strain>
    </source>
</reference>